<evidence type="ECO:0000313" key="2">
    <source>
        <dbReference type="EMBL" id="KAL3822651.1"/>
    </source>
</evidence>
<dbReference type="EMBL" id="JALLPB020000059">
    <property type="protein sequence ID" value="KAL3822651.1"/>
    <property type="molecule type" value="Genomic_DNA"/>
</dbReference>
<dbReference type="AlphaFoldDB" id="A0ABD3SDM2"/>
<sequence>MIRTDQYHAMMFLPEDKWSPRYESHFYTIRLRRYHVVRDPSIDWPAIGNSCQYHDGDDKNDDAHCSFLCGGIGSRRKFPAVYYEIEVLRGGNERATSCLRRYSQFDALCRKLDPDGVLGLRKSLPPKTYTLDSWRSNDVIDERMGGLRDFLCHVLSRRECAHNPLIATFLELEEELDGEA</sequence>
<comment type="caution">
    <text evidence="2">The sequence shown here is derived from an EMBL/GenBank/DDBJ whole genome shotgun (WGS) entry which is preliminary data.</text>
</comment>
<dbReference type="Gene3D" id="3.30.1520.10">
    <property type="entry name" value="Phox-like domain"/>
    <property type="match status" value="1"/>
</dbReference>
<gene>
    <name evidence="2" type="ORF">ACHAXA_001804</name>
</gene>
<accession>A0ABD3SDM2</accession>
<evidence type="ECO:0000313" key="3">
    <source>
        <dbReference type="Proteomes" id="UP001530377"/>
    </source>
</evidence>
<proteinExistence type="predicted"/>
<organism evidence="2 3">
    <name type="scientific">Cyclostephanos tholiformis</name>
    <dbReference type="NCBI Taxonomy" id="382380"/>
    <lineage>
        <taxon>Eukaryota</taxon>
        <taxon>Sar</taxon>
        <taxon>Stramenopiles</taxon>
        <taxon>Ochrophyta</taxon>
        <taxon>Bacillariophyta</taxon>
        <taxon>Coscinodiscophyceae</taxon>
        <taxon>Thalassiosirophycidae</taxon>
        <taxon>Stephanodiscales</taxon>
        <taxon>Stephanodiscaceae</taxon>
        <taxon>Cyclostephanos</taxon>
    </lineage>
</organism>
<dbReference type="CDD" id="cd06093">
    <property type="entry name" value="PX_domain"/>
    <property type="match status" value="1"/>
</dbReference>
<dbReference type="Proteomes" id="UP001530377">
    <property type="component" value="Unassembled WGS sequence"/>
</dbReference>
<dbReference type="Pfam" id="PF00787">
    <property type="entry name" value="PX"/>
    <property type="match status" value="1"/>
</dbReference>
<name>A0ABD3SDM2_9STRA</name>
<reference evidence="2 3" key="1">
    <citation type="submission" date="2024-10" db="EMBL/GenBank/DDBJ databases">
        <title>Updated reference genomes for cyclostephanoid diatoms.</title>
        <authorList>
            <person name="Roberts W.R."/>
            <person name="Alverson A.J."/>
        </authorList>
    </citation>
    <scope>NUCLEOTIDE SEQUENCE [LARGE SCALE GENOMIC DNA]</scope>
    <source>
        <strain evidence="2 3">AJA228-03</strain>
    </source>
</reference>
<keyword evidence="3" id="KW-1185">Reference proteome</keyword>
<evidence type="ECO:0000259" key="1">
    <source>
        <dbReference type="PROSITE" id="PS50195"/>
    </source>
</evidence>
<feature type="domain" description="PX" evidence="1">
    <location>
        <begin position="61"/>
        <end position="177"/>
    </location>
</feature>
<dbReference type="PROSITE" id="PS50195">
    <property type="entry name" value="PX"/>
    <property type="match status" value="1"/>
</dbReference>
<dbReference type="InterPro" id="IPR001683">
    <property type="entry name" value="PX_dom"/>
</dbReference>
<dbReference type="InterPro" id="IPR036871">
    <property type="entry name" value="PX_dom_sf"/>
</dbReference>
<dbReference type="SUPFAM" id="SSF64268">
    <property type="entry name" value="PX domain"/>
    <property type="match status" value="1"/>
</dbReference>
<protein>
    <recommendedName>
        <fullName evidence="1">PX domain-containing protein</fullName>
    </recommendedName>
</protein>